<evidence type="ECO:0000256" key="8">
    <source>
        <dbReference type="ARBA" id="ARBA00023065"/>
    </source>
</evidence>
<comment type="similarity">
    <text evidence="2 11">Belongs to the sodium:solute symporter (SSF) (TC 2.A.21) family.</text>
</comment>
<evidence type="ECO:0000256" key="11">
    <source>
        <dbReference type="RuleBase" id="RU362091"/>
    </source>
</evidence>
<keyword evidence="4" id="KW-1003">Cell membrane</keyword>
<dbReference type="PANTHER" id="PTHR42985">
    <property type="entry name" value="SODIUM-COUPLED MONOCARBOXYLATE TRANSPORTER"/>
    <property type="match status" value="1"/>
</dbReference>
<evidence type="ECO:0000256" key="2">
    <source>
        <dbReference type="ARBA" id="ARBA00006434"/>
    </source>
</evidence>
<feature type="transmembrane region" description="Helical" evidence="12">
    <location>
        <begin position="345"/>
        <end position="369"/>
    </location>
</feature>
<keyword evidence="8" id="KW-0406">Ion transport</keyword>
<dbReference type="Proteomes" id="UP001059252">
    <property type="component" value="Chromosome"/>
</dbReference>
<keyword evidence="6 12" id="KW-1133">Transmembrane helix</keyword>
<evidence type="ECO:0000256" key="9">
    <source>
        <dbReference type="ARBA" id="ARBA00023136"/>
    </source>
</evidence>
<dbReference type="InterPro" id="IPR038377">
    <property type="entry name" value="Na/Glc_symporter_sf"/>
</dbReference>
<feature type="transmembrane region" description="Helical" evidence="12">
    <location>
        <begin position="246"/>
        <end position="264"/>
    </location>
</feature>
<accession>A0ABY5R7Q8</accession>
<feature type="transmembrane region" description="Helical" evidence="12">
    <location>
        <begin position="71"/>
        <end position="90"/>
    </location>
</feature>
<feature type="transmembrane region" description="Helical" evidence="12">
    <location>
        <begin position="293"/>
        <end position="318"/>
    </location>
</feature>
<comment type="subcellular location">
    <subcellularLocation>
        <location evidence="1">Cell membrane</location>
        <topology evidence="1">Multi-pass membrane protein</topology>
    </subcellularLocation>
</comment>
<reference evidence="13" key="1">
    <citation type="submission" date="2022-08" db="EMBL/GenBank/DDBJ databases">
        <title>Complete genome of Mycoplasma iguanae type strain 2327.</title>
        <authorList>
            <person name="Spergser J."/>
        </authorList>
    </citation>
    <scope>NUCLEOTIDE SEQUENCE</scope>
    <source>
        <strain evidence="13">2327</strain>
    </source>
</reference>
<evidence type="ECO:0000313" key="14">
    <source>
        <dbReference type="Proteomes" id="UP001059252"/>
    </source>
</evidence>
<dbReference type="Pfam" id="PF00474">
    <property type="entry name" value="SSF"/>
    <property type="match status" value="1"/>
</dbReference>
<dbReference type="InterPro" id="IPR001734">
    <property type="entry name" value="Na/solute_symporter"/>
</dbReference>
<evidence type="ECO:0000256" key="3">
    <source>
        <dbReference type="ARBA" id="ARBA00022448"/>
    </source>
</evidence>
<feature type="transmembrane region" description="Helical" evidence="12">
    <location>
        <begin position="401"/>
        <end position="422"/>
    </location>
</feature>
<feature type="transmembrane region" description="Helical" evidence="12">
    <location>
        <begin position="434"/>
        <end position="455"/>
    </location>
</feature>
<evidence type="ECO:0000256" key="6">
    <source>
        <dbReference type="ARBA" id="ARBA00022989"/>
    </source>
</evidence>
<feature type="transmembrane region" description="Helical" evidence="12">
    <location>
        <begin position="493"/>
        <end position="516"/>
    </location>
</feature>
<evidence type="ECO:0000256" key="7">
    <source>
        <dbReference type="ARBA" id="ARBA00023053"/>
    </source>
</evidence>
<evidence type="ECO:0000256" key="5">
    <source>
        <dbReference type="ARBA" id="ARBA00022692"/>
    </source>
</evidence>
<keyword evidence="5 12" id="KW-0812">Transmembrane</keyword>
<organism evidence="13 14">
    <name type="scientific">Mycoplasma iguanae</name>
    <dbReference type="NCBI Taxonomy" id="292461"/>
    <lineage>
        <taxon>Bacteria</taxon>
        <taxon>Bacillati</taxon>
        <taxon>Mycoplasmatota</taxon>
        <taxon>Mollicutes</taxon>
        <taxon>Mycoplasmataceae</taxon>
        <taxon>Mycoplasma</taxon>
    </lineage>
</organism>
<feature type="transmembrane region" description="Helical" evidence="12">
    <location>
        <begin position="179"/>
        <end position="198"/>
    </location>
</feature>
<dbReference type="Gene3D" id="1.20.1730.10">
    <property type="entry name" value="Sodium/glucose cotransporter"/>
    <property type="match status" value="1"/>
</dbReference>
<feature type="transmembrane region" description="Helical" evidence="12">
    <location>
        <begin position="144"/>
        <end position="167"/>
    </location>
</feature>
<dbReference type="InterPro" id="IPR051163">
    <property type="entry name" value="Sodium:Solute_Symporter_SSF"/>
</dbReference>
<keyword evidence="14" id="KW-1185">Reference proteome</keyword>
<proteinExistence type="inferred from homology"/>
<dbReference type="RefSeq" id="WP_258210687.1">
    <property type="nucleotide sequence ID" value="NZ_CP102734.1"/>
</dbReference>
<protein>
    <submittedName>
        <fullName evidence="13">Uncharacterized protein</fullName>
    </submittedName>
</protein>
<evidence type="ECO:0000313" key="13">
    <source>
        <dbReference type="EMBL" id="UVD81513.1"/>
    </source>
</evidence>
<keyword evidence="9 12" id="KW-0472">Membrane</keyword>
<feature type="transmembrane region" description="Helical" evidence="12">
    <location>
        <begin position="205"/>
        <end position="226"/>
    </location>
</feature>
<dbReference type="PANTHER" id="PTHR42985:SF40">
    <property type="entry name" value="LD47995P-RELATED"/>
    <property type="match status" value="1"/>
</dbReference>
<name>A0ABY5R7Q8_9MOLU</name>
<gene>
    <name evidence="13" type="ORF">NV226_02135</name>
</gene>
<evidence type="ECO:0000256" key="10">
    <source>
        <dbReference type="ARBA" id="ARBA00023201"/>
    </source>
</evidence>
<evidence type="ECO:0000256" key="1">
    <source>
        <dbReference type="ARBA" id="ARBA00004651"/>
    </source>
</evidence>
<keyword evidence="3" id="KW-0813">Transport</keyword>
<keyword evidence="10" id="KW-0739">Sodium transport</keyword>
<sequence>MNTTNNVILMTTTTAVESKTNSVSNFTALDWVVMALYMLGILGIGVFFWLQQRVSKNKTSSAYLAGQGMKIPTIVIALSIFATALSSLTFLATPGLAFKTGWLWSVGIISFLAAAPLIVKRVIPFYRRIKETTSYAYLEKRFHVSVRIFTSALFILFHLFRMAIVLYIPTLTLSLFVDINVYLILFIVSFVVVTSTFLGGYKGVLWTDAIQGIVLLFGIGLIIIFGLAKTDWEVAKFQSILKKSDLYVSLGSSGIFFLFISKYFENLYSYITSQDIVQRYKSSKSISKINKTIYINIGLLMIVVLLFYGTGSVLYSYYSSLGFNVDDPNAISVIVGRENAADNQLLSYFIIQSLPMGITGLLIAAIFAASQSTVSSSLNSIVTVITVDFISRFSKMKEKNILILSKILIASFGIIAFGVASLVVLSQQTSLIDYYLSIIGLFGMPVLSTFLLAMFTKRSNWIGSFSGIAAGLIFGLPIWLLNNQFIGDGHFKIHSAWVVLFTLAISSVVGYLISLLTNKFVKWKNITNLTSWTQTAEFNELVKLDKKLSKLENKLKKGLITNEEMLKNVQEYQRLEGVVSEQTE</sequence>
<keyword evidence="7" id="KW-0915">Sodium</keyword>
<feature type="transmembrane region" description="Helical" evidence="12">
    <location>
        <begin position="462"/>
        <end position="481"/>
    </location>
</feature>
<evidence type="ECO:0000256" key="12">
    <source>
        <dbReference type="SAM" id="Phobius"/>
    </source>
</evidence>
<feature type="transmembrane region" description="Helical" evidence="12">
    <location>
        <begin position="102"/>
        <end position="123"/>
    </location>
</feature>
<dbReference type="EMBL" id="CP102734">
    <property type="protein sequence ID" value="UVD81513.1"/>
    <property type="molecule type" value="Genomic_DNA"/>
</dbReference>
<dbReference type="PROSITE" id="PS50283">
    <property type="entry name" value="NA_SOLUT_SYMP_3"/>
    <property type="match status" value="1"/>
</dbReference>
<evidence type="ECO:0000256" key="4">
    <source>
        <dbReference type="ARBA" id="ARBA00022475"/>
    </source>
</evidence>
<feature type="transmembrane region" description="Helical" evidence="12">
    <location>
        <begin position="31"/>
        <end position="50"/>
    </location>
</feature>